<reference evidence="2" key="1">
    <citation type="journal article" date="2015" name="Proc. Natl. Acad. Sci. U.S.A.">
        <title>Genome sequence of the Asian Tiger mosquito, Aedes albopictus, reveals insights into its biology, genetics, and evolution.</title>
        <authorList>
            <person name="Chen X.G."/>
            <person name="Jiang X."/>
            <person name="Gu J."/>
            <person name="Xu M."/>
            <person name="Wu Y."/>
            <person name="Deng Y."/>
            <person name="Zhang C."/>
            <person name="Bonizzoni M."/>
            <person name="Dermauw W."/>
            <person name="Vontas J."/>
            <person name="Armbruster P."/>
            <person name="Huang X."/>
            <person name="Yang Y."/>
            <person name="Zhang H."/>
            <person name="He W."/>
            <person name="Peng H."/>
            <person name="Liu Y."/>
            <person name="Wu K."/>
            <person name="Chen J."/>
            <person name="Lirakis M."/>
            <person name="Topalis P."/>
            <person name="Van Leeuwen T."/>
            <person name="Hall A.B."/>
            <person name="Jiang X."/>
            <person name="Thorpe C."/>
            <person name="Mueller R.L."/>
            <person name="Sun C."/>
            <person name="Waterhouse R.M."/>
            <person name="Yan G."/>
            <person name="Tu Z.J."/>
            <person name="Fang X."/>
            <person name="James A.A."/>
        </authorList>
    </citation>
    <scope>NUCLEOTIDE SEQUENCE [LARGE SCALE GENOMIC DNA]</scope>
    <source>
        <strain evidence="2">Foshan</strain>
    </source>
</reference>
<name>A0ABM1YMA0_AEDAL</name>
<keyword evidence="2" id="KW-1185">Reference proteome</keyword>
<dbReference type="EnsemblMetazoa" id="AALFPA23_010428.R14596">
    <property type="protein sequence ID" value="AALFPA23_010428.P14596"/>
    <property type="gene ID" value="AALFPA23_010428"/>
</dbReference>
<dbReference type="GeneID" id="134288242"/>
<evidence type="ECO:0000313" key="1">
    <source>
        <dbReference type="EnsemblMetazoa" id="AALFPA23_010428.P14596"/>
    </source>
</evidence>
<proteinExistence type="predicted"/>
<evidence type="ECO:0000313" key="2">
    <source>
        <dbReference type="Proteomes" id="UP000069940"/>
    </source>
</evidence>
<accession>A0ABM1YMA0</accession>
<protein>
    <submittedName>
        <fullName evidence="1">Uncharacterized protein</fullName>
    </submittedName>
</protein>
<dbReference type="RefSeq" id="XP_062708402.1">
    <property type="nucleotide sequence ID" value="XM_062852418.1"/>
</dbReference>
<dbReference type="Proteomes" id="UP000069940">
    <property type="component" value="Unassembled WGS sequence"/>
</dbReference>
<reference evidence="1" key="2">
    <citation type="submission" date="2025-05" db="UniProtKB">
        <authorList>
            <consortium name="EnsemblMetazoa"/>
        </authorList>
    </citation>
    <scope>IDENTIFICATION</scope>
    <source>
        <strain evidence="1">Foshan</strain>
    </source>
</reference>
<organism evidence="1 2">
    <name type="scientific">Aedes albopictus</name>
    <name type="common">Asian tiger mosquito</name>
    <name type="synonym">Stegomyia albopicta</name>
    <dbReference type="NCBI Taxonomy" id="7160"/>
    <lineage>
        <taxon>Eukaryota</taxon>
        <taxon>Metazoa</taxon>
        <taxon>Ecdysozoa</taxon>
        <taxon>Arthropoda</taxon>
        <taxon>Hexapoda</taxon>
        <taxon>Insecta</taxon>
        <taxon>Pterygota</taxon>
        <taxon>Neoptera</taxon>
        <taxon>Endopterygota</taxon>
        <taxon>Diptera</taxon>
        <taxon>Nematocera</taxon>
        <taxon>Culicoidea</taxon>
        <taxon>Culicidae</taxon>
        <taxon>Culicinae</taxon>
        <taxon>Aedini</taxon>
        <taxon>Aedes</taxon>
        <taxon>Stegomyia</taxon>
    </lineage>
</organism>
<sequence>MLNDGPWGVVLEKWKESFESRNHFMGKSTAESNLRKCKIWKHLQSEFGCQLIDDDFDLKYPTAKNGIEVWDDLLVHVIDYLKIHVNDEFSIRILHDVTNTSLSDDSRLCAVLILLNCVLPPVRVTAGYKPTVSSAQEEIFLFDNTEQGAKQKLQELYARHKDLGLPPAPKLIALGANYKELQGHFIVCYGDLSYKFTCLKRAVDVYIKLALVLGLQHSKITKLIWLFVVRCVYGVYVPEKYSNIEKLVIHLNNVKHV</sequence>